<dbReference type="Proteomes" id="UP001596086">
    <property type="component" value="Unassembled WGS sequence"/>
</dbReference>
<proteinExistence type="predicted"/>
<name>A0ABW0RS12_9BURK</name>
<keyword evidence="1" id="KW-0732">Signal</keyword>
<dbReference type="Pfam" id="PF07589">
    <property type="entry name" value="PEP-CTERM"/>
    <property type="match status" value="1"/>
</dbReference>
<keyword evidence="4" id="KW-1185">Reference proteome</keyword>
<dbReference type="NCBIfam" id="TIGR02595">
    <property type="entry name" value="PEP_CTERM"/>
    <property type="match status" value="1"/>
</dbReference>
<accession>A0ABW0RS12</accession>
<evidence type="ECO:0000259" key="2">
    <source>
        <dbReference type="Pfam" id="PF07589"/>
    </source>
</evidence>
<dbReference type="EMBL" id="JBHSMZ010000001">
    <property type="protein sequence ID" value="MFC5547488.1"/>
    <property type="molecule type" value="Genomic_DNA"/>
</dbReference>
<sequence>MNKSLIAGIVFATATFGSSAVMAQTTPPTPTMIGNTPQVLDLTDGSGFFGDTFAMNNNGAMFADHFTFSVNGTMGMNFDAIVSSISRTADTGLDFSGLSLYRVGGGTGTGGTAGDTLVSNGTSLHSGEMDVWTLSSDNLTAGDYYVLVSGNLVSDTSASFGGAVMLAPVPEPETYGMMLAGLGVLGFLARRRKQAANQATA</sequence>
<feature type="domain" description="Ice-binding protein C-terminal" evidence="2">
    <location>
        <begin position="168"/>
        <end position="192"/>
    </location>
</feature>
<evidence type="ECO:0000256" key="1">
    <source>
        <dbReference type="SAM" id="SignalP"/>
    </source>
</evidence>
<comment type="caution">
    <text evidence="3">The sequence shown here is derived from an EMBL/GenBank/DDBJ whole genome shotgun (WGS) entry which is preliminary data.</text>
</comment>
<organism evidence="3 4">
    <name type="scientific">Massilia aerilata</name>
    <dbReference type="NCBI Taxonomy" id="453817"/>
    <lineage>
        <taxon>Bacteria</taxon>
        <taxon>Pseudomonadati</taxon>
        <taxon>Pseudomonadota</taxon>
        <taxon>Betaproteobacteria</taxon>
        <taxon>Burkholderiales</taxon>
        <taxon>Oxalobacteraceae</taxon>
        <taxon>Telluria group</taxon>
        <taxon>Massilia</taxon>
    </lineage>
</organism>
<reference evidence="4" key="1">
    <citation type="journal article" date="2019" name="Int. J. Syst. Evol. Microbiol.">
        <title>The Global Catalogue of Microorganisms (GCM) 10K type strain sequencing project: providing services to taxonomists for standard genome sequencing and annotation.</title>
        <authorList>
            <consortium name="The Broad Institute Genomics Platform"/>
            <consortium name="The Broad Institute Genome Sequencing Center for Infectious Disease"/>
            <person name="Wu L."/>
            <person name="Ma J."/>
        </authorList>
    </citation>
    <scope>NUCLEOTIDE SEQUENCE [LARGE SCALE GENOMIC DNA]</scope>
    <source>
        <strain evidence="4">CGMCC 4.5798</strain>
    </source>
</reference>
<dbReference type="RefSeq" id="WP_379766856.1">
    <property type="nucleotide sequence ID" value="NZ_JBHSMZ010000001.1"/>
</dbReference>
<evidence type="ECO:0000313" key="3">
    <source>
        <dbReference type="EMBL" id="MFC5547488.1"/>
    </source>
</evidence>
<dbReference type="NCBIfam" id="NF038126">
    <property type="entry name" value="PEP_CTERM_FxDxF"/>
    <property type="match status" value="1"/>
</dbReference>
<protein>
    <submittedName>
        <fullName evidence="3">FxDxF family PEP-CTERM protein</fullName>
    </submittedName>
</protein>
<dbReference type="InterPro" id="IPR013424">
    <property type="entry name" value="Ice-binding_C"/>
</dbReference>
<feature type="chain" id="PRO_5047382426" evidence="1">
    <location>
        <begin position="24"/>
        <end position="201"/>
    </location>
</feature>
<evidence type="ECO:0000313" key="4">
    <source>
        <dbReference type="Proteomes" id="UP001596086"/>
    </source>
</evidence>
<gene>
    <name evidence="3" type="ORF">ACFPO9_03045</name>
</gene>
<feature type="signal peptide" evidence="1">
    <location>
        <begin position="1"/>
        <end position="23"/>
    </location>
</feature>